<evidence type="ECO:0000313" key="4">
    <source>
        <dbReference type="EMBL" id="CAA0832556.1"/>
    </source>
</evidence>
<dbReference type="PROSITE" id="PS50158">
    <property type="entry name" value="ZF_CCHC"/>
    <property type="match status" value="1"/>
</dbReference>
<dbReference type="InterPro" id="IPR001878">
    <property type="entry name" value="Znf_CCHC"/>
</dbReference>
<dbReference type="Pfam" id="PF14392">
    <property type="entry name" value="zf-CCHC_4"/>
    <property type="match status" value="1"/>
</dbReference>
<feature type="non-terminal residue" evidence="4">
    <location>
        <position position="1"/>
    </location>
</feature>
<reference evidence="4" key="1">
    <citation type="submission" date="2019-12" db="EMBL/GenBank/DDBJ databases">
        <authorList>
            <person name="Scholes J."/>
        </authorList>
    </citation>
    <scope>NUCLEOTIDE SEQUENCE</scope>
</reference>
<dbReference type="InterPro" id="IPR040256">
    <property type="entry name" value="At4g02000-like"/>
</dbReference>
<sequence length="461" mass="51604">GFRMEDNIKFNPDDDLSSRLGYFSLSEREVNVVDIAQRDIKMSDDECQRSLFGKVVGDRIAGWFGVKRAMSQIWRLSKPMEVKELSPTFFQFIFQSREDKDRVAGGSNWSFENQYLILSEWARGINTNHPCFKEIKLWAQVTNLPLNWLSTEVGLKIGTVFEEVSNVVIANTGSHGSKFLRLLVTLNLDEPVPRIANIRLGEDVVSVGFKYEKLMSLCHYCGKIGHLDRTCQIRIQDIKSKQLREGQYGDWLRATEGLRWGGSTSGNRNSPPPNSPSTAEQGTSHRASTSQTGNSNQLIPAPESSQLPEEQIEEVADVIPSSRQLDSTQSFSSSNRAAKETRTLVISEPASKKILTMMDVKEQAITDKVTFSLCHGAVAKSLWAPLKTWKRMGTKSGRLQREQDTPIEIDSISGTKRTSSETDLLMSGKDSKIQKQGDILNKVSNSEKVGVASLEWHPTDQ</sequence>
<accession>A0A9N7RJR0</accession>
<feature type="compositionally biased region" description="Polar residues" evidence="2">
    <location>
        <begin position="321"/>
        <end position="336"/>
    </location>
</feature>
<keyword evidence="1" id="KW-0863">Zinc-finger</keyword>
<keyword evidence="5" id="KW-1185">Reference proteome</keyword>
<dbReference type="OrthoDB" id="1938170at2759"/>
<feature type="compositionally biased region" description="Polar residues" evidence="2">
    <location>
        <begin position="279"/>
        <end position="308"/>
    </location>
</feature>
<comment type="caution">
    <text evidence="4">The sequence shown here is derived from an EMBL/GenBank/DDBJ whole genome shotgun (WGS) entry which is preliminary data.</text>
</comment>
<dbReference type="PANTHER" id="PTHR31286:SF178">
    <property type="entry name" value="DUF4283 DOMAIN-CONTAINING PROTEIN"/>
    <property type="match status" value="1"/>
</dbReference>
<dbReference type="Proteomes" id="UP001153555">
    <property type="component" value="Unassembled WGS sequence"/>
</dbReference>
<evidence type="ECO:0000313" key="5">
    <source>
        <dbReference type="Proteomes" id="UP001153555"/>
    </source>
</evidence>
<dbReference type="GO" id="GO:0008270">
    <property type="term" value="F:zinc ion binding"/>
    <property type="evidence" value="ECO:0007669"/>
    <property type="project" value="UniProtKB-KW"/>
</dbReference>
<protein>
    <recommendedName>
        <fullName evidence="3">CCHC-type domain-containing protein</fullName>
    </recommendedName>
</protein>
<dbReference type="PANTHER" id="PTHR31286">
    <property type="entry name" value="GLYCINE-RICH CELL WALL STRUCTURAL PROTEIN 1.8-LIKE"/>
    <property type="match status" value="1"/>
</dbReference>
<keyword evidence="1" id="KW-0479">Metal-binding</keyword>
<name>A0A9N7RJR0_STRHE</name>
<dbReference type="Pfam" id="PF14111">
    <property type="entry name" value="DUF4283"/>
    <property type="match status" value="1"/>
</dbReference>
<dbReference type="EMBL" id="CACSLK010027834">
    <property type="protein sequence ID" value="CAA0832556.1"/>
    <property type="molecule type" value="Genomic_DNA"/>
</dbReference>
<organism evidence="4 5">
    <name type="scientific">Striga hermonthica</name>
    <name type="common">Purple witchweed</name>
    <name type="synonym">Buchnera hermonthica</name>
    <dbReference type="NCBI Taxonomy" id="68872"/>
    <lineage>
        <taxon>Eukaryota</taxon>
        <taxon>Viridiplantae</taxon>
        <taxon>Streptophyta</taxon>
        <taxon>Embryophyta</taxon>
        <taxon>Tracheophyta</taxon>
        <taxon>Spermatophyta</taxon>
        <taxon>Magnoliopsida</taxon>
        <taxon>eudicotyledons</taxon>
        <taxon>Gunneridae</taxon>
        <taxon>Pentapetalae</taxon>
        <taxon>asterids</taxon>
        <taxon>lamiids</taxon>
        <taxon>Lamiales</taxon>
        <taxon>Orobanchaceae</taxon>
        <taxon>Buchnereae</taxon>
        <taxon>Striga</taxon>
    </lineage>
</organism>
<evidence type="ECO:0000256" key="2">
    <source>
        <dbReference type="SAM" id="MobiDB-lite"/>
    </source>
</evidence>
<evidence type="ECO:0000259" key="3">
    <source>
        <dbReference type="PROSITE" id="PS50158"/>
    </source>
</evidence>
<feature type="domain" description="CCHC-type" evidence="3">
    <location>
        <begin position="218"/>
        <end position="231"/>
    </location>
</feature>
<keyword evidence="1" id="KW-0862">Zinc</keyword>
<feature type="region of interest" description="Disordered" evidence="2">
    <location>
        <begin position="259"/>
        <end position="342"/>
    </location>
</feature>
<proteinExistence type="predicted"/>
<dbReference type="AlphaFoldDB" id="A0A9N7RJR0"/>
<feature type="non-terminal residue" evidence="4">
    <location>
        <position position="461"/>
    </location>
</feature>
<evidence type="ECO:0000256" key="1">
    <source>
        <dbReference type="PROSITE-ProRule" id="PRU00047"/>
    </source>
</evidence>
<dbReference type="GO" id="GO:0003676">
    <property type="term" value="F:nucleic acid binding"/>
    <property type="evidence" value="ECO:0007669"/>
    <property type="project" value="InterPro"/>
</dbReference>
<dbReference type="InterPro" id="IPR025558">
    <property type="entry name" value="DUF4283"/>
</dbReference>
<gene>
    <name evidence="4" type="ORF">SHERM_27831</name>
</gene>
<dbReference type="InterPro" id="IPR025836">
    <property type="entry name" value="Zn_knuckle_CX2CX4HX4C"/>
</dbReference>